<dbReference type="Gene3D" id="2.170.130.10">
    <property type="entry name" value="TonB-dependent receptor, plug domain"/>
    <property type="match status" value="1"/>
</dbReference>
<evidence type="ECO:0000256" key="4">
    <source>
        <dbReference type="ARBA" id="ARBA00022692"/>
    </source>
</evidence>
<feature type="domain" description="TonB-dependent receptor plug" evidence="12">
    <location>
        <begin position="134"/>
        <end position="236"/>
    </location>
</feature>
<proteinExistence type="inferred from homology"/>
<evidence type="ECO:0000256" key="1">
    <source>
        <dbReference type="ARBA" id="ARBA00004571"/>
    </source>
</evidence>
<dbReference type="SUPFAM" id="SSF49464">
    <property type="entry name" value="Carboxypeptidase regulatory domain-like"/>
    <property type="match status" value="1"/>
</dbReference>
<dbReference type="GO" id="GO:0009279">
    <property type="term" value="C:cell outer membrane"/>
    <property type="evidence" value="ECO:0007669"/>
    <property type="project" value="UniProtKB-SubCell"/>
</dbReference>
<dbReference type="InterPro" id="IPR036942">
    <property type="entry name" value="Beta-barrel_TonB_sf"/>
</dbReference>
<dbReference type="InterPro" id="IPR037066">
    <property type="entry name" value="Plug_dom_sf"/>
</dbReference>
<keyword evidence="6 8" id="KW-0472">Membrane</keyword>
<accession>A0A366L1U1</accession>
<comment type="subcellular location">
    <subcellularLocation>
        <location evidence="1 8">Cell outer membrane</location>
        <topology evidence="1 8">Multi-pass membrane protein</topology>
    </subcellularLocation>
</comment>
<keyword evidence="14" id="KW-1185">Reference proteome</keyword>
<evidence type="ECO:0000256" key="3">
    <source>
        <dbReference type="ARBA" id="ARBA00022452"/>
    </source>
</evidence>
<dbReference type="NCBIfam" id="TIGR04057">
    <property type="entry name" value="SusC_RagA_signa"/>
    <property type="match status" value="1"/>
</dbReference>
<evidence type="ECO:0000256" key="8">
    <source>
        <dbReference type="PROSITE-ProRule" id="PRU01360"/>
    </source>
</evidence>
<comment type="similarity">
    <text evidence="8 9">Belongs to the TonB-dependent receptor family.</text>
</comment>
<organism evidence="13 14">
    <name type="scientific">Pedobacter miscanthi</name>
    <dbReference type="NCBI Taxonomy" id="2259170"/>
    <lineage>
        <taxon>Bacteria</taxon>
        <taxon>Pseudomonadati</taxon>
        <taxon>Bacteroidota</taxon>
        <taxon>Sphingobacteriia</taxon>
        <taxon>Sphingobacteriales</taxon>
        <taxon>Sphingobacteriaceae</taxon>
        <taxon>Pedobacter</taxon>
    </lineage>
</organism>
<dbReference type="InterPro" id="IPR000531">
    <property type="entry name" value="Beta-barrel_TonB"/>
</dbReference>
<dbReference type="Pfam" id="PF00593">
    <property type="entry name" value="TonB_dep_Rec_b-barrel"/>
    <property type="match status" value="1"/>
</dbReference>
<dbReference type="InterPro" id="IPR039426">
    <property type="entry name" value="TonB-dep_rcpt-like"/>
</dbReference>
<evidence type="ECO:0000313" key="13">
    <source>
        <dbReference type="EMBL" id="RBQ07871.1"/>
    </source>
</evidence>
<keyword evidence="10" id="KW-0732">Signal</keyword>
<evidence type="ECO:0008006" key="15">
    <source>
        <dbReference type="Google" id="ProtNLM"/>
    </source>
</evidence>
<dbReference type="RefSeq" id="WP_113948630.1">
    <property type="nucleotide sequence ID" value="NZ_QNQU01000007.1"/>
</dbReference>
<dbReference type="InterPro" id="IPR023996">
    <property type="entry name" value="TonB-dep_OMP_SusC/RagA"/>
</dbReference>
<keyword evidence="7 8" id="KW-0998">Cell outer membrane</keyword>
<dbReference type="Pfam" id="PF07715">
    <property type="entry name" value="Plug"/>
    <property type="match status" value="1"/>
</dbReference>
<comment type="caution">
    <text evidence="13">The sequence shown here is derived from an EMBL/GenBank/DDBJ whole genome shotgun (WGS) entry which is preliminary data.</text>
</comment>
<protein>
    <recommendedName>
        <fullName evidence="15">SusC/RagA family TonB-linked outer membrane protein</fullName>
    </recommendedName>
</protein>
<dbReference type="AlphaFoldDB" id="A0A366L1U1"/>
<dbReference type="EMBL" id="QNQU01000007">
    <property type="protein sequence ID" value="RBQ07871.1"/>
    <property type="molecule type" value="Genomic_DNA"/>
</dbReference>
<gene>
    <name evidence="13" type="ORF">DRW42_09725</name>
</gene>
<name>A0A366L1U1_9SPHI</name>
<dbReference type="InterPro" id="IPR012910">
    <property type="entry name" value="Plug_dom"/>
</dbReference>
<dbReference type="InterPro" id="IPR023997">
    <property type="entry name" value="TonB-dep_OMP_SusC/RagA_CS"/>
</dbReference>
<dbReference type="InterPro" id="IPR008969">
    <property type="entry name" value="CarboxyPept-like_regulatory"/>
</dbReference>
<evidence type="ECO:0000256" key="7">
    <source>
        <dbReference type="ARBA" id="ARBA00023237"/>
    </source>
</evidence>
<dbReference type="NCBIfam" id="TIGR04056">
    <property type="entry name" value="OMP_RagA_SusC"/>
    <property type="match status" value="1"/>
</dbReference>
<evidence type="ECO:0000259" key="11">
    <source>
        <dbReference type="Pfam" id="PF00593"/>
    </source>
</evidence>
<sequence length="1034" mass="113662">MLKYLYILISLVFVCGSSSAQSRQKIEGLVIDYLSSKPLKDANVSIKGSVLKNVNTKADGTFSIEVPSAYGTLIISYPGYQLKEFPLGGQQKVAITIVPENVYIGESTVNLPYGNVNEKDLHGAYGVVFNTNDRARDLGELLQGKVAGLESNAYSGTPGEGVKYNLRGIRSLYTTNEPLIILDGVPVYNPIFKASVSSGNIYNSLSDVNVKDVESVTILKDVSAAGIYGSRAANGAIVITTKGGTNGKTFLDVSVQAGITTRFNELPMMSSSEYLPFLSGRLYAQGLTAQDIQARFPFFNLNPTSSEYLKYGNNTNWQREITQNALTNDFYINLRGGDATSKYSFQVGYNDAQGNIREVSANRFTSRFNLDFKILKNFKAGTHISFSRTEKNLMDQGFDEGVNPLYLSLVKPPITSPYIQKSTGVNSEFFTEPTFDNLSNPMAVVKGVKNNQKNFWIMGSVYGDYSFNNSLSTKAVISLDHRSLEEDRFTPAIGLVPLNSDPRFDRTSVQQIIGYQVLRFEHTLSYNKQLSAEHRVTALAGYNAELASASSIYGYSRHSTDDAFQSLGDGTRVLANGSDDKYHNMAVFANAEYGFREKLFLKAGIRFDASSKFGENAGGLTIGSTPFAVLPYVNISWKLKSEPWMNAYTFIDELTLRSSAGKTANQDIPVNARYSLYNKAFYGAFPGLAPTSMGNSQVRWETTNSYNGGLDISLFKKALTVNFDYFNTTTDNVLVRKLVDGAYGQGFYWGNEGSINNRGFELGLGTIGYFRKVRWTLGVNLAKYNNKVLSLPNGAVIDGVNGYQSIAKTGSAVGLFYGYKYLGVFSTSQQAAASGLVSDMGTVAKAGDVEYEDINHDGKISNADRQVIGNPNPKLFGGFNGSVSYKNFDLSTIFSFSYGNDVFNVLRSKLENGAAYENQSVTALSRWSAEGDIAGIPATAYGDPLNNRRASSYFVEDGSYLKMRALTLAYNIRQPYHFIRSAQLYLTGYNLLRWTNYSGWDPEVTVGQDVFSRGYDFGNVPQSKTFMLGIKLGL</sequence>
<dbReference type="SUPFAM" id="SSF56935">
    <property type="entry name" value="Porins"/>
    <property type="match status" value="1"/>
</dbReference>
<evidence type="ECO:0000256" key="5">
    <source>
        <dbReference type="ARBA" id="ARBA00023077"/>
    </source>
</evidence>
<keyword evidence="4 8" id="KW-0812">Transmembrane</keyword>
<keyword evidence="5 9" id="KW-0798">TonB box</keyword>
<dbReference type="Proteomes" id="UP000252081">
    <property type="component" value="Unassembled WGS sequence"/>
</dbReference>
<feature type="signal peptide" evidence="10">
    <location>
        <begin position="1"/>
        <end position="20"/>
    </location>
</feature>
<reference evidence="13 14" key="1">
    <citation type="submission" date="2018-07" db="EMBL/GenBank/DDBJ databases">
        <title>A draft genome of a endophytic bacteria, a new species of Pedobacter.</title>
        <authorList>
            <person name="Zhang Z.D."/>
            <person name="Chen Z.J."/>
        </authorList>
    </citation>
    <scope>NUCLEOTIDE SEQUENCE [LARGE SCALE GENOMIC DNA]</scope>
    <source>
        <strain evidence="13 14">RS10</strain>
    </source>
</reference>
<keyword evidence="3 8" id="KW-1134">Transmembrane beta strand</keyword>
<evidence type="ECO:0000256" key="6">
    <source>
        <dbReference type="ARBA" id="ARBA00023136"/>
    </source>
</evidence>
<dbReference type="Pfam" id="PF13715">
    <property type="entry name" value="CarbopepD_reg_2"/>
    <property type="match status" value="1"/>
</dbReference>
<dbReference type="Gene3D" id="2.40.170.20">
    <property type="entry name" value="TonB-dependent receptor, beta-barrel domain"/>
    <property type="match status" value="1"/>
</dbReference>
<keyword evidence="2 8" id="KW-0813">Transport</keyword>
<evidence type="ECO:0000259" key="12">
    <source>
        <dbReference type="Pfam" id="PF07715"/>
    </source>
</evidence>
<dbReference type="PROSITE" id="PS52016">
    <property type="entry name" value="TONB_DEPENDENT_REC_3"/>
    <property type="match status" value="1"/>
</dbReference>
<evidence type="ECO:0000256" key="9">
    <source>
        <dbReference type="RuleBase" id="RU003357"/>
    </source>
</evidence>
<dbReference type="OrthoDB" id="830178at2"/>
<feature type="chain" id="PRO_5016735583" description="SusC/RagA family TonB-linked outer membrane protein" evidence="10">
    <location>
        <begin position="21"/>
        <end position="1034"/>
    </location>
</feature>
<evidence type="ECO:0000313" key="14">
    <source>
        <dbReference type="Proteomes" id="UP000252081"/>
    </source>
</evidence>
<dbReference type="Gene3D" id="2.60.40.1120">
    <property type="entry name" value="Carboxypeptidase-like, regulatory domain"/>
    <property type="match status" value="1"/>
</dbReference>
<evidence type="ECO:0000256" key="10">
    <source>
        <dbReference type="SAM" id="SignalP"/>
    </source>
</evidence>
<evidence type="ECO:0000256" key="2">
    <source>
        <dbReference type="ARBA" id="ARBA00022448"/>
    </source>
</evidence>
<feature type="domain" description="TonB-dependent receptor-like beta-barrel" evidence="11">
    <location>
        <begin position="463"/>
        <end position="991"/>
    </location>
</feature>